<dbReference type="InterPro" id="IPR020103">
    <property type="entry name" value="PsdUridine_synth_cat_dom_sf"/>
</dbReference>
<comment type="catalytic activity">
    <reaction evidence="1">
        <text>a uridine in RNA = a pseudouridine in RNA</text>
        <dbReference type="Rhea" id="RHEA:48348"/>
        <dbReference type="Rhea" id="RHEA-COMP:12068"/>
        <dbReference type="Rhea" id="RHEA-COMP:12069"/>
        <dbReference type="ChEBI" id="CHEBI:65314"/>
        <dbReference type="ChEBI" id="CHEBI:65315"/>
    </reaction>
</comment>
<evidence type="ECO:0000313" key="8">
    <source>
        <dbReference type="Proteomes" id="UP000886814"/>
    </source>
</evidence>
<organism evidence="7 8">
    <name type="scientific">Candidatus Blautia stercorigallinarum</name>
    <dbReference type="NCBI Taxonomy" id="2838501"/>
    <lineage>
        <taxon>Bacteria</taxon>
        <taxon>Bacillati</taxon>
        <taxon>Bacillota</taxon>
        <taxon>Clostridia</taxon>
        <taxon>Lachnospirales</taxon>
        <taxon>Lachnospiraceae</taxon>
        <taxon>Blautia</taxon>
    </lineage>
</organism>
<evidence type="ECO:0000259" key="6">
    <source>
        <dbReference type="Pfam" id="PF00849"/>
    </source>
</evidence>
<dbReference type="Proteomes" id="UP000886814">
    <property type="component" value="Unassembled WGS sequence"/>
</dbReference>
<evidence type="ECO:0000256" key="3">
    <source>
        <dbReference type="ARBA" id="ARBA00023235"/>
    </source>
</evidence>
<keyword evidence="3" id="KW-0413">Isomerase</keyword>
<dbReference type="GO" id="GO:0001522">
    <property type="term" value="P:pseudouridine synthesis"/>
    <property type="evidence" value="ECO:0007669"/>
    <property type="project" value="InterPro"/>
</dbReference>
<dbReference type="GO" id="GO:0006396">
    <property type="term" value="P:RNA processing"/>
    <property type="evidence" value="ECO:0007669"/>
    <property type="project" value="UniProtKB-ARBA"/>
</dbReference>
<reference evidence="7" key="2">
    <citation type="submission" date="2021-04" db="EMBL/GenBank/DDBJ databases">
        <authorList>
            <person name="Gilroy R."/>
        </authorList>
    </citation>
    <scope>NUCLEOTIDE SEQUENCE</scope>
    <source>
        <strain evidence="7">CHK195-9823</strain>
    </source>
</reference>
<gene>
    <name evidence="7" type="ORF">H9747_10350</name>
</gene>
<dbReference type="GO" id="GO:0009982">
    <property type="term" value="F:pseudouridine synthase activity"/>
    <property type="evidence" value="ECO:0007669"/>
    <property type="project" value="InterPro"/>
</dbReference>
<name>A0A9D1TGU1_9FIRM</name>
<evidence type="ECO:0000256" key="2">
    <source>
        <dbReference type="ARBA" id="ARBA00010876"/>
    </source>
</evidence>
<dbReference type="PANTHER" id="PTHR21600:SF83">
    <property type="entry name" value="PSEUDOURIDYLATE SYNTHASE RPUSD4, MITOCHONDRIAL"/>
    <property type="match status" value="1"/>
</dbReference>
<dbReference type="CDD" id="cd02869">
    <property type="entry name" value="PseudoU_synth_RluA_like"/>
    <property type="match status" value="1"/>
</dbReference>
<dbReference type="SUPFAM" id="SSF55120">
    <property type="entry name" value="Pseudouridine synthase"/>
    <property type="match status" value="1"/>
</dbReference>
<dbReference type="EMBL" id="DXIQ01000068">
    <property type="protein sequence ID" value="HIV39376.1"/>
    <property type="molecule type" value="Genomic_DNA"/>
</dbReference>
<evidence type="ECO:0000313" key="7">
    <source>
        <dbReference type="EMBL" id="HIV39376.1"/>
    </source>
</evidence>
<evidence type="ECO:0000256" key="1">
    <source>
        <dbReference type="ARBA" id="ARBA00000073"/>
    </source>
</evidence>
<dbReference type="GO" id="GO:0140098">
    <property type="term" value="F:catalytic activity, acting on RNA"/>
    <property type="evidence" value="ECO:0007669"/>
    <property type="project" value="UniProtKB-ARBA"/>
</dbReference>
<dbReference type="Pfam" id="PF00849">
    <property type="entry name" value="PseudoU_synth_2"/>
    <property type="match status" value="1"/>
</dbReference>
<evidence type="ECO:0000256" key="4">
    <source>
        <dbReference type="ARBA" id="ARBA00031870"/>
    </source>
</evidence>
<reference evidence="7" key="1">
    <citation type="journal article" date="2021" name="PeerJ">
        <title>Extensive microbial diversity within the chicken gut microbiome revealed by metagenomics and culture.</title>
        <authorList>
            <person name="Gilroy R."/>
            <person name="Ravi A."/>
            <person name="Getino M."/>
            <person name="Pursley I."/>
            <person name="Horton D.L."/>
            <person name="Alikhan N.F."/>
            <person name="Baker D."/>
            <person name="Gharbi K."/>
            <person name="Hall N."/>
            <person name="Watson M."/>
            <person name="Adriaenssens E.M."/>
            <person name="Foster-Nyarko E."/>
            <person name="Jarju S."/>
            <person name="Secka A."/>
            <person name="Antonio M."/>
            <person name="Oren A."/>
            <person name="Chaudhuri R.R."/>
            <person name="La Ragione R."/>
            <person name="Hildebrand F."/>
            <person name="Pallen M.J."/>
        </authorList>
    </citation>
    <scope>NUCLEOTIDE SEQUENCE</scope>
    <source>
        <strain evidence="7">CHK195-9823</strain>
    </source>
</reference>
<feature type="domain" description="Pseudouridine synthase RsuA/RluA-like" evidence="6">
    <location>
        <begin position="18"/>
        <end position="170"/>
    </location>
</feature>
<dbReference type="GO" id="GO:0003723">
    <property type="term" value="F:RNA binding"/>
    <property type="evidence" value="ECO:0007669"/>
    <property type="project" value="InterPro"/>
</dbReference>
<dbReference type="InterPro" id="IPR006145">
    <property type="entry name" value="PsdUridine_synth_RsuA/RluA"/>
</dbReference>
<protein>
    <recommendedName>
        <fullName evidence="4">RNA pseudouridylate synthase</fullName>
    </recommendedName>
    <alternativeName>
        <fullName evidence="5">RNA-uridine isomerase</fullName>
    </alternativeName>
</protein>
<comment type="caution">
    <text evidence="7">The sequence shown here is derived from an EMBL/GenBank/DDBJ whole genome shotgun (WGS) entry which is preliminary data.</text>
</comment>
<comment type="similarity">
    <text evidence="2">Belongs to the pseudouridine synthase RluA family.</text>
</comment>
<proteinExistence type="inferred from homology"/>
<accession>A0A9D1TGU1</accession>
<dbReference type="AlphaFoldDB" id="A0A9D1TGU1"/>
<sequence length="226" mass="25544">MGTERLRAEDIILYEDKDILVCRKPGGFPVQTKRIGMMDMENMLKNYLAAKGEKSYVAVVHRLDQPVQGILVFGKNQKSGARLSEEMQKNEMEKIYLACVQGVPEKEEGILENQMEKVPGSNLSRIVENKTKNSKKAVLEYKVLKEEAGCSLLEIHLKTGRHHQIRAQLAYAGWPILGDTKYNEKESGKGQWKAMGLCASRLSFYHPVSGEKMEFQVKPDGNFPIV</sequence>
<evidence type="ECO:0000256" key="5">
    <source>
        <dbReference type="ARBA" id="ARBA00033164"/>
    </source>
</evidence>
<dbReference type="Gene3D" id="3.30.2350.10">
    <property type="entry name" value="Pseudouridine synthase"/>
    <property type="match status" value="1"/>
</dbReference>
<dbReference type="InterPro" id="IPR050188">
    <property type="entry name" value="RluA_PseudoU_synthase"/>
</dbReference>
<dbReference type="PANTHER" id="PTHR21600">
    <property type="entry name" value="MITOCHONDRIAL RNA PSEUDOURIDINE SYNTHASE"/>
    <property type="match status" value="1"/>
</dbReference>